<evidence type="ECO:0000256" key="1">
    <source>
        <dbReference type="ARBA" id="ARBA00023002"/>
    </source>
</evidence>
<dbReference type="InterPro" id="IPR036291">
    <property type="entry name" value="NAD(P)-bd_dom_sf"/>
</dbReference>
<feature type="domain" description="3-hydroxyacyl-CoA dehydrogenase NAD binding" evidence="3">
    <location>
        <begin position="11"/>
        <end position="190"/>
    </location>
</feature>
<dbReference type="GO" id="GO:0006631">
    <property type="term" value="P:fatty acid metabolic process"/>
    <property type="evidence" value="ECO:0007669"/>
    <property type="project" value="InterPro"/>
</dbReference>
<organism evidence="4 5">
    <name type="scientific">Halovenus aranensis</name>
    <dbReference type="NCBI Taxonomy" id="890420"/>
    <lineage>
        <taxon>Archaea</taxon>
        <taxon>Methanobacteriati</taxon>
        <taxon>Methanobacteriota</taxon>
        <taxon>Stenosarchaea group</taxon>
        <taxon>Halobacteria</taxon>
        <taxon>Halobacteriales</taxon>
        <taxon>Haloarculaceae</taxon>
        <taxon>Halovenus</taxon>
    </lineage>
</organism>
<dbReference type="PANTHER" id="PTHR48075">
    <property type="entry name" value="3-HYDROXYACYL-COA DEHYDROGENASE FAMILY PROTEIN"/>
    <property type="match status" value="1"/>
</dbReference>
<dbReference type="Proteomes" id="UP000198856">
    <property type="component" value="Unassembled WGS sequence"/>
</dbReference>
<feature type="domain" description="3-hydroxyacyl-CoA dehydrogenase C-terminal" evidence="2">
    <location>
        <begin position="314"/>
        <end position="390"/>
    </location>
</feature>
<dbReference type="Pfam" id="PF00725">
    <property type="entry name" value="3HCDH"/>
    <property type="match status" value="2"/>
</dbReference>
<reference evidence="4 5" key="1">
    <citation type="submission" date="2016-10" db="EMBL/GenBank/DDBJ databases">
        <authorList>
            <person name="de Groot N.N."/>
        </authorList>
    </citation>
    <scope>NUCLEOTIDE SEQUENCE [LARGE SCALE GENOMIC DNA]</scope>
    <source>
        <strain evidence="4 5">IBRC-M10015</strain>
    </source>
</reference>
<dbReference type="GO" id="GO:0016616">
    <property type="term" value="F:oxidoreductase activity, acting on the CH-OH group of donors, NAD or NADP as acceptor"/>
    <property type="evidence" value="ECO:0007669"/>
    <property type="project" value="InterPro"/>
</dbReference>
<dbReference type="InterPro" id="IPR006176">
    <property type="entry name" value="3-OHacyl-CoA_DH_NAD-bd"/>
</dbReference>
<sequence>MVVAIDDIERVTVIGAGQMGRGIAAVAALAGYEVVVNDIDEAQLEEAREDIKWSYGKSVENDAATQDEVDAAMERLSFMTNLEGAVADADFVTEAAVEQQSVKEDIFEDLDTAAPPEAILATNTSGLNITQLAEVTERPGQVLGTHWFNPPMLMDLVEVIMTEHTPDAVVETAETLVEDFDKTPIRCRKDVPSFIVNRLMRPYGEEPAWMVHRGEHSLREIDSAMKYGEEFPMGPFELADYTGAIQLRVEGAEDHLKDDRPLAYDTDVCPLLYQLYEKGRYGRKTDAGYYDYSDRDEPDIPVDAGQGFDPLLVWAPIVNEAAKMVQHGVATVEDVDTGAKLGGNWPKGPFEKADEVGADAILSRLTEVASRHENTDKMAETLPCSLLVEKAKRGETFY</sequence>
<keyword evidence="1" id="KW-0560">Oxidoreductase</keyword>
<dbReference type="RefSeq" id="WP_092698387.1">
    <property type="nucleotide sequence ID" value="NZ_FNFC01000001.1"/>
</dbReference>
<gene>
    <name evidence="4" type="ORF">SAMN05216226_101136</name>
</gene>
<keyword evidence="5" id="KW-1185">Reference proteome</keyword>
<feature type="domain" description="3-hydroxyacyl-CoA dehydrogenase C-terminal" evidence="2">
    <location>
        <begin position="194"/>
        <end position="292"/>
    </location>
</feature>
<dbReference type="GO" id="GO:0070403">
    <property type="term" value="F:NAD+ binding"/>
    <property type="evidence" value="ECO:0007669"/>
    <property type="project" value="InterPro"/>
</dbReference>
<dbReference type="Gene3D" id="3.40.50.720">
    <property type="entry name" value="NAD(P)-binding Rossmann-like Domain"/>
    <property type="match status" value="1"/>
</dbReference>
<dbReference type="OrthoDB" id="39812at2157"/>
<evidence type="ECO:0000313" key="4">
    <source>
        <dbReference type="EMBL" id="SDJ20829.1"/>
    </source>
</evidence>
<dbReference type="Gene3D" id="1.10.1040.10">
    <property type="entry name" value="N-(1-d-carboxylethyl)-l-norvaline Dehydrogenase, domain 2"/>
    <property type="match status" value="2"/>
</dbReference>
<dbReference type="InterPro" id="IPR006108">
    <property type="entry name" value="3HC_DH_C"/>
</dbReference>
<dbReference type="EMBL" id="FNFC01000001">
    <property type="protein sequence ID" value="SDJ20829.1"/>
    <property type="molecule type" value="Genomic_DNA"/>
</dbReference>
<dbReference type="InterPro" id="IPR013328">
    <property type="entry name" value="6PGD_dom2"/>
</dbReference>
<dbReference type="FunFam" id="3.40.50.720:FF:000009">
    <property type="entry name" value="Fatty oxidation complex, alpha subunit"/>
    <property type="match status" value="1"/>
</dbReference>
<protein>
    <submittedName>
        <fullName evidence="4">3-hydroxyacyl-CoA dehydrogenase</fullName>
    </submittedName>
</protein>
<proteinExistence type="predicted"/>
<dbReference type="Pfam" id="PF02737">
    <property type="entry name" value="3HCDH_N"/>
    <property type="match status" value="1"/>
</dbReference>
<dbReference type="SUPFAM" id="SSF51735">
    <property type="entry name" value="NAD(P)-binding Rossmann-fold domains"/>
    <property type="match status" value="1"/>
</dbReference>
<dbReference type="SUPFAM" id="SSF48179">
    <property type="entry name" value="6-phosphogluconate dehydrogenase C-terminal domain-like"/>
    <property type="match status" value="2"/>
</dbReference>
<dbReference type="InterPro" id="IPR008927">
    <property type="entry name" value="6-PGluconate_DH-like_C_sf"/>
</dbReference>
<evidence type="ECO:0000259" key="3">
    <source>
        <dbReference type="Pfam" id="PF02737"/>
    </source>
</evidence>
<evidence type="ECO:0000259" key="2">
    <source>
        <dbReference type="Pfam" id="PF00725"/>
    </source>
</evidence>
<accession>A0A1G8RV66</accession>
<evidence type="ECO:0000313" key="5">
    <source>
        <dbReference type="Proteomes" id="UP000198856"/>
    </source>
</evidence>
<name>A0A1G8RV66_9EURY</name>
<dbReference type="PANTHER" id="PTHR48075:SF5">
    <property type="entry name" value="3-HYDROXYBUTYRYL-COA DEHYDROGENASE"/>
    <property type="match status" value="1"/>
</dbReference>
<dbReference type="STRING" id="890420.SAMN05216226_101136"/>
<dbReference type="AlphaFoldDB" id="A0A1G8RV66"/>